<dbReference type="RefSeq" id="WP_280027006.1">
    <property type="nucleotide sequence ID" value="NZ_JAOCKG010000004.1"/>
</dbReference>
<comment type="caution">
    <text evidence="2">The sequence shown here is derived from an EMBL/GenBank/DDBJ whole genome shotgun (WGS) entry which is preliminary data.</text>
</comment>
<dbReference type="Proteomes" id="UP001161276">
    <property type="component" value="Unassembled WGS sequence"/>
</dbReference>
<accession>A0AA42WA17</accession>
<protein>
    <submittedName>
        <fullName evidence="2">Uncharacterized protein</fullName>
    </submittedName>
</protein>
<feature type="region of interest" description="Disordered" evidence="1">
    <location>
        <begin position="1"/>
        <end position="81"/>
    </location>
</feature>
<gene>
    <name evidence="2" type="ORF">N5K24_13130</name>
</gene>
<feature type="compositionally biased region" description="Pro residues" evidence="1">
    <location>
        <begin position="47"/>
        <end position="59"/>
    </location>
</feature>
<dbReference type="AlphaFoldDB" id="A0AA42WA17"/>
<proteinExistence type="predicted"/>
<evidence type="ECO:0000313" key="3">
    <source>
        <dbReference type="Proteomes" id="UP001161276"/>
    </source>
</evidence>
<name>A0AA42WA17_9BURK</name>
<evidence type="ECO:0000313" key="2">
    <source>
        <dbReference type="EMBL" id="MDH2051345.1"/>
    </source>
</evidence>
<feature type="compositionally biased region" description="Basic and acidic residues" evidence="1">
    <location>
        <begin position="32"/>
        <end position="44"/>
    </location>
</feature>
<evidence type="ECO:0000256" key="1">
    <source>
        <dbReference type="SAM" id="MobiDB-lite"/>
    </source>
</evidence>
<organism evidence="2 3">
    <name type="scientific">Achromobacter marplatensis</name>
    <dbReference type="NCBI Taxonomy" id="470868"/>
    <lineage>
        <taxon>Bacteria</taxon>
        <taxon>Pseudomonadati</taxon>
        <taxon>Pseudomonadota</taxon>
        <taxon>Betaproteobacteria</taxon>
        <taxon>Burkholderiales</taxon>
        <taxon>Alcaligenaceae</taxon>
        <taxon>Achromobacter</taxon>
    </lineage>
</organism>
<sequence length="81" mass="8636">MNTLPASDTPPRPDNDGAQPEQHPAEIPPSKPKHDAPGEQKGGKDAPWPPDSIPNPMPGVDPQQTPGIDRLGAYGPSAWWQ</sequence>
<reference evidence="2" key="1">
    <citation type="submission" date="2022-09" db="EMBL/GenBank/DDBJ databases">
        <title>Intensive care unit water sources are persistently colonized with multi-drug resistant bacteria and are the site of extensive horizontal gene transfer of antibiotic resistance genes.</title>
        <authorList>
            <person name="Diorio-Toth L."/>
        </authorList>
    </citation>
    <scope>NUCLEOTIDE SEQUENCE</scope>
    <source>
        <strain evidence="2">GD03676</strain>
    </source>
</reference>
<dbReference type="EMBL" id="JAOCKG010000004">
    <property type="protein sequence ID" value="MDH2051345.1"/>
    <property type="molecule type" value="Genomic_DNA"/>
</dbReference>